<dbReference type="InterPro" id="IPR036249">
    <property type="entry name" value="Thioredoxin-like_sf"/>
</dbReference>
<sequence>MMSTFAPARHLTRCCISRLSCARFVSTFVNVVREQNNAYTKNALKCYEESKDEVDRKLDPVFNTNALVLFMDGTVDAPKGQLSLNVVKMLTEIVRQIQAVPLVTVDVTEHPAVTGYTVAKSGSEVTPHLYYNGNFYGDHDRILSKYKSGELRKIGTNKRSEGAFAGELPIGINQFTVCTSGDYLVAALVTNRNFKMLGEGSLELRL</sequence>
<dbReference type="AlphaFoldDB" id="C5KG25"/>
<reference evidence="1 2" key="1">
    <citation type="submission" date="2008-07" db="EMBL/GenBank/DDBJ databases">
        <authorList>
            <person name="El-Sayed N."/>
            <person name="Caler E."/>
            <person name="Inman J."/>
            <person name="Amedeo P."/>
            <person name="Hass B."/>
            <person name="Wortman J."/>
        </authorList>
    </citation>
    <scope>NUCLEOTIDE SEQUENCE [LARGE SCALE GENOMIC DNA]</scope>
    <source>
        <strain evidence="2">ATCC 50983 / TXsc</strain>
    </source>
</reference>
<dbReference type="SUPFAM" id="SSF52833">
    <property type="entry name" value="Thioredoxin-like"/>
    <property type="match status" value="1"/>
</dbReference>
<proteinExistence type="predicted"/>
<dbReference type="RefSeq" id="XP_002784793.1">
    <property type="nucleotide sequence ID" value="XM_002784747.1"/>
</dbReference>
<evidence type="ECO:0000313" key="2">
    <source>
        <dbReference type="Proteomes" id="UP000007800"/>
    </source>
</evidence>
<protein>
    <submittedName>
        <fullName evidence="1">Glutaredoxin protein, putative</fullName>
    </submittedName>
</protein>
<accession>C5KG25</accession>
<evidence type="ECO:0000313" key="1">
    <source>
        <dbReference type="EMBL" id="EER16589.1"/>
    </source>
</evidence>
<dbReference type="Proteomes" id="UP000007800">
    <property type="component" value="Unassembled WGS sequence"/>
</dbReference>
<name>C5KG25_PERM5</name>
<dbReference type="EMBL" id="GG672895">
    <property type="protein sequence ID" value="EER16589.1"/>
    <property type="molecule type" value="Genomic_DNA"/>
</dbReference>
<dbReference type="GeneID" id="9063672"/>
<dbReference type="OrthoDB" id="415696at2759"/>
<keyword evidence="2" id="KW-1185">Reference proteome</keyword>
<gene>
    <name evidence="1" type="ORF">Pmar_PMAR017477</name>
</gene>
<dbReference type="Gene3D" id="3.40.30.10">
    <property type="entry name" value="Glutaredoxin"/>
    <property type="match status" value="1"/>
</dbReference>
<dbReference type="PROSITE" id="PS51354">
    <property type="entry name" value="GLUTAREDOXIN_2"/>
    <property type="match status" value="1"/>
</dbReference>
<organism evidence="2">
    <name type="scientific">Perkinsus marinus (strain ATCC 50983 / TXsc)</name>
    <dbReference type="NCBI Taxonomy" id="423536"/>
    <lineage>
        <taxon>Eukaryota</taxon>
        <taxon>Sar</taxon>
        <taxon>Alveolata</taxon>
        <taxon>Perkinsozoa</taxon>
        <taxon>Perkinsea</taxon>
        <taxon>Perkinsida</taxon>
        <taxon>Perkinsidae</taxon>
        <taxon>Perkinsus</taxon>
    </lineage>
</organism>
<dbReference type="InParanoid" id="C5KG25"/>